<name>A0A5R8LMW9_LACZE</name>
<comment type="caution">
    <text evidence="2">The sequence shown here is derived from an EMBL/GenBank/DDBJ whole genome shotgun (WGS) entry which is preliminary data.</text>
</comment>
<dbReference type="RefSeq" id="WP_010490124.1">
    <property type="nucleotide sequence ID" value="NZ_CP074379.1"/>
</dbReference>
<dbReference type="AlphaFoldDB" id="A0A5R8LMW9"/>
<dbReference type="EMBL" id="VBWN01000016">
    <property type="protein sequence ID" value="TLF38569.1"/>
    <property type="molecule type" value="Genomic_DNA"/>
</dbReference>
<accession>A0A5R8LMW9</accession>
<protein>
    <recommendedName>
        <fullName evidence="4">Stage II sporulation protein M</fullName>
    </recommendedName>
</protein>
<evidence type="ECO:0000256" key="1">
    <source>
        <dbReference type="SAM" id="Phobius"/>
    </source>
</evidence>
<keyword evidence="1" id="KW-0812">Transmembrane</keyword>
<organism evidence="2 3">
    <name type="scientific">Lacticaseibacillus zeae</name>
    <name type="common">Lactobacillus zeae</name>
    <dbReference type="NCBI Taxonomy" id="57037"/>
    <lineage>
        <taxon>Bacteria</taxon>
        <taxon>Bacillati</taxon>
        <taxon>Bacillota</taxon>
        <taxon>Bacilli</taxon>
        <taxon>Lactobacillales</taxon>
        <taxon>Lactobacillaceae</taxon>
        <taxon>Lacticaseibacillus</taxon>
    </lineage>
</organism>
<evidence type="ECO:0008006" key="4">
    <source>
        <dbReference type="Google" id="ProtNLM"/>
    </source>
</evidence>
<reference evidence="2 3" key="1">
    <citation type="submission" date="2019-05" db="EMBL/GenBank/DDBJ databases">
        <title>Genome-based reclassification of Lactobacillus casei as Lactobacillus casei subsp. casei. subsp.nov., description of Lactobacillus casei subsp. zeae subsp. nov., and emended description of Lactobacillus casei.</title>
        <authorList>
            <person name="Huang C.-H."/>
        </authorList>
    </citation>
    <scope>NUCLEOTIDE SEQUENCE [LARGE SCALE GENOMIC DNA]</scope>
    <source>
        <strain evidence="2 3">CRBIP24.58</strain>
    </source>
</reference>
<feature type="transmembrane region" description="Helical" evidence="1">
    <location>
        <begin position="12"/>
        <end position="40"/>
    </location>
</feature>
<evidence type="ECO:0000313" key="2">
    <source>
        <dbReference type="EMBL" id="TLF38569.1"/>
    </source>
</evidence>
<dbReference type="Proteomes" id="UP000307781">
    <property type="component" value="Unassembled WGS sequence"/>
</dbReference>
<keyword evidence="1" id="KW-1133">Transmembrane helix</keyword>
<gene>
    <name evidence="2" type="ORF">FEI14_14135</name>
</gene>
<feature type="transmembrane region" description="Helical" evidence="1">
    <location>
        <begin position="101"/>
        <end position="124"/>
    </location>
</feature>
<sequence length="164" mass="18650">MEFTYKHRKRAAGVYASLTLASILIGALVVFGVNADYFAAKKPPFGAEMFKTILFANVRDYLKYLVLYILSPIMLAVDTAINSFQITIGFRILGGDAFSRLMPHSLIELPNILLYHFLSFYQFIIFIKNKSSKKTFISIRRLKWIYVCSFILVILGALIEGYLG</sequence>
<feature type="transmembrane region" description="Helical" evidence="1">
    <location>
        <begin position="144"/>
        <end position="163"/>
    </location>
</feature>
<evidence type="ECO:0000313" key="3">
    <source>
        <dbReference type="Proteomes" id="UP000307781"/>
    </source>
</evidence>
<proteinExistence type="predicted"/>
<keyword evidence="1" id="KW-0472">Membrane</keyword>